<keyword evidence="4 9" id="KW-0812">Transmembrane</keyword>
<feature type="transmembrane region" description="Helical" evidence="9">
    <location>
        <begin position="374"/>
        <end position="395"/>
    </location>
</feature>
<feature type="transmembrane region" description="Helical" evidence="9">
    <location>
        <begin position="307"/>
        <end position="325"/>
    </location>
</feature>
<proteinExistence type="inferred from homology"/>
<keyword evidence="2" id="KW-0813">Transport</keyword>
<evidence type="ECO:0000259" key="10">
    <source>
        <dbReference type="PROSITE" id="PS50850"/>
    </source>
</evidence>
<dbReference type="PANTHER" id="PTHR23513">
    <property type="entry name" value="INTEGRAL MEMBRANE EFFLUX PROTEIN-RELATED"/>
    <property type="match status" value="1"/>
</dbReference>
<gene>
    <name evidence="11" type="ORF">GM1_001_00840</name>
</gene>
<dbReference type="eggNOG" id="COG2814">
    <property type="taxonomic scope" value="Bacteria"/>
</dbReference>
<feature type="domain" description="Major facilitator superfamily (MFS) profile" evidence="10">
    <location>
        <begin position="1"/>
        <end position="398"/>
    </location>
</feature>
<dbReference type="EMBL" id="BAOP01000001">
    <property type="protein sequence ID" value="GAC77959.1"/>
    <property type="molecule type" value="Genomic_DNA"/>
</dbReference>
<evidence type="ECO:0000256" key="9">
    <source>
        <dbReference type="SAM" id="Phobius"/>
    </source>
</evidence>
<dbReference type="SUPFAM" id="SSF103473">
    <property type="entry name" value="MFS general substrate transporter"/>
    <property type="match status" value="1"/>
</dbReference>
<dbReference type="OrthoDB" id="4368225at2"/>
<feature type="transmembrane region" description="Helical" evidence="9">
    <location>
        <begin position="12"/>
        <end position="33"/>
    </location>
</feature>
<feature type="transmembrane region" description="Helical" evidence="9">
    <location>
        <begin position="250"/>
        <end position="269"/>
    </location>
</feature>
<dbReference type="Proteomes" id="UP000035009">
    <property type="component" value="Unassembled WGS sequence"/>
</dbReference>
<keyword evidence="12" id="KW-1185">Reference proteome</keyword>
<keyword evidence="6 9" id="KW-0472">Membrane</keyword>
<feature type="transmembrane region" description="Helical" evidence="9">
    <location>
        <begin position="216"/>
        <end position="238"/>
    </location>
</feature>
<name>M3VCW2_GORML</name>
<dbReference type="STRING" id="410332.SAMN04488550_3347"/>
<evidence type="ECO:0000256" key="6">
    <source>
        <dbReference type="ARBA" id="ARBA00023136"/>
    </source>
</evidence>
<dbReference type="InterPro" id="IPR011701">
    <property type="entry name" value="MFS"/>
</dbReference>
<feature type="transmembrane region" description="Helical" evidence="9">
    <location>
        <begin position="152"/>
        <end position="181"/>
    </location>
</feature>
<dbReference type="AlphaFoldDB" id="M3VCW2"/>
<evidence type="ECO:0000256" key="5">
    <source>
        <dbReference type="ARBA" id="ARBA00022989"/>
    </source>
</evidence>
<comment type="subcellular location">
    <subcellularLocation>
        <location evidence="1">Cell inner membrane</location>
        <topology evidence="1">Multi-pass membrane protein</topology>
    </subcellularLocation>
</comment>
<dbReference type="CDD" id="cd06173">
    <property type="entry name" value="MFS_MefA_like"/>
    <property type="match status" value="1"/>
</dbReference>
<dbReference type="PANTHER" id="PTHR23513:SF9">
    <property type="entry name" value="ENTEROBACTIN EXPORTER ENTS"/>
    <property type="match status" value="1"/>
</dbReference>
<dbReference type="GO" id="GO:0022857">
    <property type="term" value="F:transmembrane transporter activity"/>
    <property type="evidence" value="ECO:0007669"/>
    <property type="project" value="InterPro"/>
</dbReference>
<evidence type="ECO:0000256" key="8">
    <source>
        <dbReference type="ARBA" id="ARBA00040914"/>
    </source>
</evidence>
<keyword evidence="5 9" id="KW-1133">Transmembrane helix</keyword>
<dbReference type="Gene3D" id="1.20.1250.20">
    <property type="entry name" value="MFS general substrate transporter like domains"/>
    <property type="match status" value="2"/>
</dbReference>
<feature type="transmembrane region" description="Helical" evidence="9">
    <location>
        <begin position="281"/>
        <end position="301"/>
    </location>
</feature>
<protein>
    <recommendedName>
        <fullName evidence="8">Multidrug efflux pump Tap</fullName>
    </recommendedName>
</protein>
<sequence>MALFAIRDYRRLFGAQVIALFGTGLATVALGLLAYDLAGSDAAAVLATALTIKMVLYVVIAPIAAAYVDRLPRRVFLVTLDVIRMAVVVALPFVTQVWQVYVLVALLQAASAAFTPTFQAVIPDVVTDEADFTRALSASQVAYTMESLLSPVLAAVALTFMSFNTLFVGTAVGFGVSALLVRAATVPNARPTASSGALEKIVAGVRTFTRTRELRGVMALNLVVASAGSIVVVNTVNLVRDRLGGDQAGVAWMLAASGLGTLTVALVLPRILDRLDSERPVMMAGAAVLVVATAVAAAAAVTGTASTPLIAILWSAIGAGTAAIVTPTGRVIRRVVDADAIPTGFAAQFSLSHAAWLLAYPIAGWIGVSAGLEIAWPILAAFAAIGAVAAVIVWPTGRPRPVRTKTPVVDAELVGAACACCRAV</sequence>
<dbReference type="RefSeq" id="WP_008375750.1">
    <property type="nucleotide sequence ID" value="NZ_BAOP01000001.1"/>
</dbReference>
<feature type="transmembrane region" description="Helical" evidence="9">
    <location>
        <begin position="45"/>
        <end position="68"/>
    </location>
</feature>
<evidence type="ECO:0000256" key="7">
    <source>
        <dbReference type="ARBA" id="ARBA00038075"/>
    </source>
</evidence>
<dbReference type="Pfam" id="PF07690">
    <property type="entry name" value="MFS_1"/>
    <property type="match status" value="1"/>
</dbReference>
<feature type="transmembrane region" description="Helical" evidence="9">
    <location>
        <begin position="345"/>
        <end position="368"/>
    </location>
</feature>
<dbReference type="PROSITE" id="PS50850">
    <property type="entry name" value="MFS"/>
    <property type="match status" value="1"/>
</dbReference>
<evidence type="ECO:0000256" key="3">
    <source>
        <dbReference type="ARBA" id="ARBA00022475"/>
    </source>
</evidence>
<keyword evidence="3" id="KW-1003">Cell membrane</keyword>
<evidence type="ECO:0000256" key="4">
    <source>
        <dbReference type="ARBA" id="ARBA00022692"/>
    </source>
</evidence>
<accession>M3VCW2</accession>
<dbReference type="InterPro" id="IPR020846">
    <property type="entry name" value="MFS_dom"/>
</dbReference>
<comment type="caution">
    <text evidence="11">The sequence shown here is derived from an EMBL/GenBank/DDBJ whole genome shotgun (WGS) entry which is preliminary data.</text>
</comment>
<organism evidence="11 12">
    <name type="scientific">Gordonia malaquae NBRC 108250</name>
    <dbReference type="NCBI Taxonomy" id="1223542"/>
    <lineage>
        <taxon>Bacteria</taxon>
        <taxon>Bacillati</taxon>
        <taxon>Actinomycetota</taxon>
        <taxon>Actinomycetes</taxon>
        <taxon>Mycobacteriales</taxon>
        <taxon>Gordoniaceae</taxon>
        <taxon>Gordonia</taxon>
    </lineage>
</organism>
<evidence type="ECO:0000313" key="12">
    <source>
        <dbReference type="Proteomes" id="UP000035009"/>
    </source>
</evidence>
<evidence type="ECO:0000256" key="1">
    <source>
        <dbReference type="ARBA" id="ARBA00004429"/>
    </source>
</evidence>
<reference evidence="11 12" key="1">
    <citation type="submission" date="2013-02" db="EMBL/GenBank/DDBJ databases">
        <title>Whole genome shotgun sequence of Gordonia malaquae NBRC 108250.</title>
        <authorList>
            <person name="Yoshida I."/>
            <person name="Hosoyama A."/>
            <person name="Tsuchikane K."/>
            <person name="Ando Y."/>
            <person name="Baba S."/>
            <person name="Ohji S."/>
            <person name="Hamada M."/>
            <person name="Tamura T."/>
            <person name="Yamazoe A."/>
            <person name="Yamazaki S."/>
            <person name="Fujita N."/>
        </authorList>
    </citation>
    <scope>NUCLEOTIDE SEQUENCE [LARGE SCALE GENOMIC DNA]</scope>
    <source>
        <strain evidence="11 12">NBRC 108250</strain>
    </source>
</reference>
<dbReference type="GO" id="GO:0005886">
    <property type="term" value="C:plasma membrane"/>
    <property type="evidence" value="ECO:0007669"/>
    <property type="project" value="UniProtKB-SubCell"/>
</dbReference>
<dbReference type="InterPro" id="IPR036259">
    <property type="entry name" value="MFS_trans_sf"/>
</dbReference>
<comment type="similarity">
    <text evidence="7">Belongs to the major facilitator superfamily. Drug:H(+) antiporter-3 (DHA3) (TC 2.A.1.21) family.</text>
</comment>
<evidence type="ECO:0000256" key="2">
    <source>
        <dbReference type="ARBA" id="ARBA00022448"/>
    </source>
</evidence>
<evidence type="ECO:0000313" key="11">
    <source>
        <dbReference type="EMBL" id="GAC77959.1"/>
    </source>
</evidence>